<feature type="signal peptide" evidence="1">
    <location>
        <begin position="1"/>
        <end position="20"/>
    </location>
</feature>
<keyword evidence="3" id="KW-1185">Reference proteome</keyword>
<evidence type="ECO:0000313" key="3">
    <source>
        <dbReference type="Proteomes" id="UP000190166"/>
    </source>
</evidence>
<dbReference type="Proteomes" id="UP000190166">
    <property type="component" value="Unassembled WGS sequence"/>
</dbReference>
<dbReference type="AlphaFoldDB" id="A0A1T5NG17"/>
<reference evidence="2 3" key="1">
    <citation type="submission" date="2017-02" db="EMBL/GenBank/DDBJ databases">
        <authorList>
            <person name="Peterson S.W."/>
        </authorList>
    </citation>
    <scope>NUCLEOTIDE SEQUENCE [LARGE SCALE GENOMIC DNA]</scope>
    <source>
        <strain evidence="2 3">DSM 18108</strain>
    </source>
</reference>
<organism evidence="2 3">
    <name type="scientific">Chitinophaga ginsengisegetis</name>
    <dbReference type="NCBI Taxonomy" id="393003"/>
    <lineage>
        <taxon>Bacteria</taxon>
        <taxon>Pseudomonadati</taxon>
        <taxon>Bacteroidota</taxon>
        <taxon>Chitinophagia</taxon>
        <taxon>Chitinophagales</taxon>
        <taxon>Chitinophagaceae</taxon>
        <taxon>Chitinophaga</taxon>
    </lineage>
</organism>
<evidence type="ECO:0000256" key="1">
    <source>
        <dbReference type="SAM" id="SignalP"/>
    </source>
</evidence>
<protein>
    <recommendedName>
        <fullName evidence="4">Carboxypeptidase regulatory-like domain-containing protein</fullName>
    </recommendedName>
</protein>
<proteinExistence type="predicted"/>
<keyword evidence="1" id="KW-0732">Signal</keyword>
<accession>A0A1T5NG17</accession>
<dbReference type="STRING" id="393003.SAMN05660461_1382"/>
<feature type="chain" id="PRO_5013115182" description="Carboxypeptidase regulatory-like domain-containing protein" evidence="1">
    <location>
        <begin position="21"/>
        <end position="146"/>
    </location>
</feature>
<gene>
    <name evidence="2" type="ORF">SAMN05660461_1382</name>
</gene>
<evidence type="ECO:0000313" key="2">
    <source>
        <dbReference type="EMBL" id="SKC99143.1"/>
    </source>
</evidence>
<dbReference type="RefSeq" id="WP_079468650.1">
    <property type="nucleotide sequence ID" value="NZ_FUZZ01000001.1"/>
</dbReference>
<name>A0A1T5NG17_9BACT</name>
<dbReference type="EMBL" id="FUZZ01000001">
    <property type="protein sequence ID" value="SKC99143.1"/>
    <property type="molecule type" value="Genomic_DNA"/>
</dbReference>
<sequence length="146" mass="15724">MRKAIFLSFLPLLFLLQSYATSTSGRNDEISGTHCTVPGKSINSAANNKILTEFNVRITLVDIYGAPVTGGTGLRGYWAKNVATGVYYYPGGQEDEDKFDNLPAGTYTFGAYPGNWEGAVSSTVTLSSDAVGPDGYIVVTLTYWVE</sequence>
<evidence type="ECO:0008006" key="4">
    <source>
        <dbReference type="Google" id="ProtNLM"/>
    </source>
</evidence>